<keyword evidence="2" id="KW-1133">Transmembrane helix</keyword>
<dbReference type="InterPro" id="IPR036779">
    <property type="entry name" value="LysM_dom_sf"/>
</dbReference>
<gene>
    <name evidence="4" type="ORF">Phou_091580</name>
</gene>
<feature type="transmembrane region" description="Helical" evidence="2">
    <location>
        <begin position="12"/>
        <end position="30"/>
    </location>
</feature>
<dbReference type="PROSITE" id="PS51782">
    <property type="entry name" value="LYSM"/>
    <property type="match status" value="1"/>
</dbReference>
<dbReference type="InterPro" id="IPR052196">
    <property type="entry name" value="Bact_Kbp"/>
</dbReference>
<evidence type="ECO:0000259" key="3">
    <source>
        <dbReference type="PROSITE" id="PS51782"/>
    </source>
</evidence>
<evidence type="ECO:0000256" key="2">
    <source>
        <dbReference type="SAM" id="Phobius"/>
    </source>
</evidence>
<feature type="transmembrane region" description="Helical" evidence="2">
    <location>
        <begin position="53"/>
        <end position="81"/>
    </location>
</feature>
<sequence>MRRSAPIDGWTVLLLVGIPVVLVRLVGWPWPHRMPSRTDLAAWVAEPLADRSITATVVALIWLTWLILVAIAAVEACRWVIRRRRLPRLQVPQPAQVLTATLMGAAAVSSTDTAVADTGSPAVTLTDNLLTATSVRDTTAVRQAPMTVHVGATSYRYVVKPKDTLSSIARQWLGSPDRWPEICRLNRHRHFPTVGGTLRDCDLIYPGWDLRLPADATPPAAAVPAQPPRPAAPPPDPAGPRNSDGIGHPTPAPHTSASNTPGPPLQHRPRRRQTPRHAVPRPVTPTPSRSATAATRLGSRCRSRGGSASAWPPLSRPSQPSCACSGAAAPS</sequence>
<name>A0A6V8KQT6_9ACTN</name>
<evidence type="ECO:0000256" key="1">
    <source>
        <dbReference type="SAM" id="MobiDB-lite"/>
    </source>
</evidence>
<dbReference type="EMBL" id="BLPF01000004">
    <property type="protein sequence ID" value="GFJ84978.1"/>
    <property type="molecule type" value="Genomic_DNA"/>
</dbReference>
<dbReference type="Pfam" id="PF01476">
    <property type="entry name" value="LysM"/>
    <property type="match status" value="1"/>
</dbReference>
<dbReference type="CDD" id="cd00118">
    <property type="entry name" value="LysM"/>
    <property type="match status" value="1"/>
</dbReference>
<dbReference type="Gene3D" id="3.10.350.10">
    <property type="entry name" value="LysM domain"/>
    <property type="match status" value="1"/>
</dbReference>
<dbReference type="PANTHER" id="PTHR34700">
    <property type="entry name" value="POTASSIUM BINDING PROTEIN KBP"/>
    <property type="match status" value="1"/>
</dbReference>
<reference evidence="4 5" key="2">
    <citation type="submission" date="2020-03" db="EMBL/GenBank/DDBJ databases">
        <authorList>
            <person name="Ichikawa N."/>
            <person name="Kimura A."/>
            <person name="Kitahashi Y."/>
            <person name="Uohara A."/>
        </authorList>
    </citation>
    <scope>NUCLEOTIDE SEQUENCE [LARGE SCALE GENOMIC DNA]</scope>
    <source>
        <strain evidence="4 5">NBRC 108639</strain>
    </source>
</reference>
<comment type="caution">
    <text evidence="4">The sequence shown here is derived from an EMBL/GenBank/DDBJ whole genome shotgun (WGS) entry which is preliminary data.</text>
</comment>
<dbReference type="PANTHER" id="PTHR34700:SF4">
    <property type="entry name" value="PHAGE-LIKE ELEMENT PBSX PROTEIN XKDP"/>
    <property type="match status" value="1"/>
</dbReference>
<proteinExistence type="predicted"/>
<accession>A0A6V8KQT6</accession>
<evidence type="ECO:0000313" key="5">
    <source>
        <dbReference type="Proteomes" id="UP000482800"/>
    </source>
</evidence>
<feature type="domain" description="LysM" evidence="3">
    <location>
        <begin position="155"/>
        <end position="212"/>
    </location>
</feature>
<feature type="compositionally biased region" description="Basic residues" evidence="1">
    <location>
        <begin position="267"/>
        <end position="279"/>
    </location>
</feature>
<feature type="compositionally biased region" description="Low complexity" evidence="1">
    <location>
        <begin position="317"/>
        <end position="331"/>
    </location>
</feature>
<protein>
    <recommendedName>
        <fullName evidence="3">LysM domain-containing protein</fullName>
    </recommendedName>
</protein>
<organism evidence="4 5">
    <name type="scientific">Phytohabitans houttuyneae</name>
    <dbReference type="NCBI Taxonomy" id="1076126"/>
    <lineage>
        <taxon>Bacteria</taxon>
        <taxon>Bacillati</taxon>
        <taxon>Actinomycetota</taxon>
        <taxon>Actinomycetes</taxon>
        <taxon>Micromonosporales</taxon>
        <taxon>Micromonosporaceae</taxon>
    </lineage>
</organism>
<dbReference type="InterPro" id="IPR018392">
    <property type="entry name" value="LysM"/>
</dbReference>
<feature type="compositionally biased region" description="Pro residues" evidence="1">
    <location>
        <begin position="225"/>
        <end position="238"/>
    </location>
</feature>
<reference evidence="4 5" key="1">
    <citation type="submission" date="2020-03" db="EMBL/GenBank/DDBJ databases">
        <title>Whole genome shotgun sequence of Phytohabitans houttuyneae NBRC 108639.</title>
        <authorList>
            <person name="Komaki H."/>
            <person name="Tamura T."/>
        </authorList>
    </citation>
    <scope>NUCLEOTIDE SEQUENCE [LARGE SCALE GENOMIC DNA]</scope>
    <source>
        <strain evidence="4 5">NBRC 108639</strain>
    </source>
</reference>
<dbReference type="Proteomes" id="UP000482800">
    <property type="component" value="Unassembled WGS sequence"/>
</dbReference>
<evidence type="ECO:0000313" key="4">
    <source>
        <dbReference type="EMBL" id="GFJ84978.1"/>
    </source>
</evidence>
<keyword evidence="2" id="KW-0812">Transmembrane</keyword>
<feature type="region of interest" description="Disordered" evidence="1">
    <location>
        <begin position="216"/>
        <end position="331"/>
    </location>
</feature>
<dbReference type="AlphaFoldDB" id="A0A6V8KQT6"/>
<keyword evidence="2" id="KW-0472">Membrane</keyword>
<keyword evidence="5" id="KW-1185">Reference proteome</keyword>
<feature type="compositionally biased region" description="Low complexity" evidence="1">
    <location>
        <begin position="280"/>
        <end position="307"/>
    </location>
</feature>